<comment type="caution">
    <text evidence="3">The sequence shown here is derived from an EMBL/GenBank/DDBJ whole genome shotgun (WGS) entry which is preliminary data.</text>
</comment>
<dbReference type="Gene3D" id="3.40.50.1820">
    <property type="entry name" value="alpha/beta hydrolase"/>
    <property type="match status" value="1"/>
</dbReference>
<dbReference type="InterPro" id="IPR013094">
    <property type="entry name" value="AB_hydrolase_3"/>
</dbReference>
<proteinExistence type="predicted"/>
<name>A0A368VH54_9ACTN</name>
<dbReference type="SUPFAM" id="SSF53474">
    <property type="entry name" value="alpha/beta-Hydrolases"/>
    <property type="match status" value="1"/>
</dbReference>
<organism evidence="3 4">
    <name type="scientific">Halopolyspora algeriensis</name>
    <dbReference type="NCBI Taxonomy" id="1500506"/>
    <lineage>
        <taxon>Bacteria</taxon>
        <taxon>Bacillati</taxon>
        <taxon>Actinomycetota</taxon>
        <taxon>Actinomycetes</taxon>
        <taxon>Actinomycetes incertae sedis</taxon>
        <taxon>Halopolyspora</taxon>
    </lineage>
</organism>
<dbReference type="AlphaFoldDB" id="A0A368VH54"/>
<accession>A0A368VH54</accession>
<dbReference type="PANTHER" id="PTHR48081">
    <property type="entry name" value="AB HYDROLASE SUPERFAMILY PROTEIN C4A8.06C"/>
    <property type="match status" value="1"/>
</dbReference>
<evidence type="ECO:0000259" key="2">
    <source>
        <dbReference type="Pfam" id="PF07859"/>
    </source>
</evidence>
<dbReference type="Proteomes" id="UP000253495">
    <property type="component" value="Unassembled WGS sequence"/>
</dbReference>
<reference evidence="3 4" key="1">
    <citation type="submission" date="2018-07" db="EMBL/GenBank/DDBJ databases">
        <title>Genomic Encyclopedia of Type Strains, Phase III (KMG-III): the genomes of soil and plant-associated and newly described type strains.</title>
        <authorList>
            <person name="Whitman W."/>
        </authorList>
    </citation>
    <scope>NUCLEOTIDE SEQUENCE [LARGE SCALE GENOMIC DNA]</scope>
    <source>
        <strain evidence="3 4">CECT 8575</strain>
    </source>
</reference>
<evidence type="ECO:0000313" key="4">
    <source>
        <dbReference type="Proteomes" id="UP000253495"/>
    </source>
</evidence>
<protein>
    <submittedName>
        <fullName evidence="3">Acetyl esterase</fullName>
    </submittedName>
</protein>
<dbReference type="GO" id="GO:0016787">
    <property type="term" value="F:hydrolase activity"/>
    <property type="evidence" value="ECO:0007669"/>
    <property type="project" value="UniProtKB-KW"/>
</dbReference>
<dbReference type="InterPro" id="IPR050300">
    <property type="entry name" value="GDXG_lipolytic_enzyme"/>
</dbReference>
<evidence type="ECO:0000256" key="1">
    <source>
        <dbReference type="ARBA" id="ARBA00022801"/>
    </source>
</evidence>
<dbReference type="InterPro" id="IPR029058">
    <property type="entry name" value="AB_hydrolase_fold"/>
</dbReference>
<sequence>MALDEATTAFLTRMAENDGKPLHEMTPAEARGLMASLGEMSGPGPEVARSEDADITTEDGSFPVRVLVPNDSPRAVIVYYHGGGWVIGDIDGCDTLGRTLAQRTGCAVVLVDYRLAPEHRYPTAVEDSWAALCWVDEHMADIAGGRVPLIVAGDSAGGNLSAIMAQRARDNGGLDIALQVLVYPVTDCDVDNASYVDPENQLMLTRDSMIWFWDHYAPEAASRRNVDACPGLATDLSGLPPAVVLTAEHDVLREEGEAYAERLREAGVPVRHRRFDGQMHGFFTMVNVLPGSAAGIEYVTEEIGQHLTSQPSLA</sequence>
<dbReference type="Pfam" id="PF07859">
    <property type="entry name" value="Abhydrolase_3"/>
    <property type="match status" value="1"/>
</dbReference>
<dbReference type="RefSeq" id="WP_114453950.1">
    <property type="nucleotide sequence ID" value="NZ_QPJC01000010.1"/>
</dbReference>
<feature type="domain" description="Alpha/beta hydrolase fold-3" evidence="2">
    <location>
        <begin position="77"/>
        <end position="283"/>
    </location>
</feature>
<keyword evidence="4" id="KW-1185">Reference proteome</keyword>
<keyword evidence="1" id="KW-0378">Hydrolase</keyword>
<dbReference type="PANTHER" id="PTHR48081:SF8">
    <property type="entry name" value="ALPHA_BETA HYDROLASE FOLD-3 DOMAIN-CONTAINING PROTEIN-RELATED"/>
    <property type="match status" value="1"/>
</dbReference>
<dbReference type="EMBL" id="QPJC01000010">
    <property type="protein sequence ID" value="RCW40719.1"/>
    <property type="molecule type" value="Genomic_DNA"/>
</dbReference>
<evidence type="ECO:0000313" key="3">
    <source>
        <dbReference type="EMBL" id="RCW40719.1"/>
    </source>
</evidence>
<dbReference type="OrthoDB" id="9803828at2"/>
<gene>
    <name evidence="3" type="ORF">DFQ14_11045</name>
</gene>